<dbReference type="EMBL" id="LXQA010584824">
    <property type="protein sequence ID" value="MCI60613.1"/>
    <property type="molecule type" value="Genomic_DNA"/>
</dbReference>
<organism evidence="1 2">
    <name type="scientific">Trifolium medium</name>
    <dbReference type="NCBI Taxonomy" id="97028"/>
    <lineage>
        <taxon>Eukaryota</taxon>
        <taxon>Viridiplantae</taxon>
        <taxon>Streptophyta</taxon>
        <taxon>Embryophyta</taxon>
        <taxon>Tracheophyta</taxon>
        <taxon>Spermatophyta</taxon>
        <taxon>Magnoliopsida</taxon>
        <taxon>eudicotyledons</taxon>
        <taxon>Gunneridae</taxon>
        <taxon>Pentapetalae</taxon>
        <taxon>rosids</taxon>
        <taxon>fabids</taxon>
        <taxon>Fabales</taxon>
        <taxon>Fabaceae</taxon>
        <taxon>Papilionoideae</taxon>
        <taxon>50 kb inversion clade</taxon>
        <taxon>NPAAA clade</taxon>
        <taxon>Hologalegina</taxon>
        <taxon>IRL clade</taxon>
        <taxon>Trifolieae</taxon>
        <taxon>Trifolium</taxon>
    </lineage>
</organism>
<accession>A0A392THL2</accession>
<sequence>MRFAIFQKALSPPKPKKGLGNTYPAYADLTQQELRDSFTYYPPAASYVFPSDMDRTDRYEH</sequence>
<evidence type="ECO:0000313" key="2">
    <source>
        <dbReference type="Proteomes" id="UP000265520"/>
    </source>
</evidence>
<dbReference type="Proteomes" id="UP000265520">
    <property type="component" value="Unassembled WGS sequence"/>
</dbReference>
<feature type="non-terminal residue" evidence="1">
    <location>
        <position position="61"/>
    </location>
</feature>
<name>A0A392THL2_9FABA</name>
<reference evidence="1 2" key="1">
    <citation type="journal article" date="2018" name="Front. Plant Sci.">
        <title>Red Clover (Trifolium pratense) and Zigzag Clover (T. medium) - A Picture of Genomic Similarities and Differences.</title>
        <authorList>
            <person name="Dluhosova J."/>
            <person name="Istvanek J."/>
            <person name="Nedelnik J."/>
            <person name="Repkova J."/>
        </authorList>
    </citation>
    <scope>NUCLEOTIDE SEQUENCE [LARGE SCALE GENOMIC DNA]</scope>
    <source>
        <strain evidence="2">cv. 10/8</strain>
        <tissue evidence="1">Leaf</tissue>
    </source>
</reference>
<comment type="caution">
    <text evidence="1">The sequence shown here is derived from an EMBL/GenBank/DDBJ whole genome shotgun (WGS) entry which is preliminary data.</text>
</comment>
<protein>
    <submittedName>
        <fullName evidence="1">Uncharacterized protein</fullName>
    </submittedName>
</protein>
<proteinExistence type="predicted"/>
<dbReference type="AlphaFoldDB" id="A0A392THL2"/>
<keyword evidence="2" id="KW-1185">Reference proteome</keyword>
<evidence type="ECO:0000313" key="1">
    <source>
        <dbReference type="EMBL" id="MCI60613.1"/>
    </source>
</evidence>